<dbReference type="RefSeq" id="WP_269578906.1">
    <property type="nucleotide sequence ID" value="NZ_CP114588.1"/>
</dbReference>
<evidence type="ECO:0000313" key="18">
    <source>
        <dbReference type="Proteomes" id="UP001164748"/>
    </source>
</evidence>
<dbReference type="InterPro" id="IPR033479">
    <property type="entry name" value="dCache_1"/>
</dbReference>
<dbReference type="GO" id="GO:0006935">
    <property type="term" value="P:chemotaxis"/>
    <property type="evidence" value="ECO:0007669"/>
    <property type="project" value="UniProtKB-KW"/>
</dbReference>
<dbReference type="Gene3D" id="3.30.450.20">
    <property type="entry name" value="PAS domain"/>
    <property type="match status" value="2"/>
</dbReference>
<dbReference type="Pfam" id="PF02743">
    <property type="entry name" value="dCache_1"/>
    <property type="match status" value="1"/>
</dbReference>
<name>A0AA47KKB8_9GAMM</name>
<dbReference type="EMBL" id="CP114588">
    <property type="protein sequence ID" value="WBA08454.1"/>
    <property type="molecule type" value="Genomic_DNA"/>
</dbReference>
<evidence type="ECO:0000256" key="12">
    <source>
        <dbReference type="SAM" id="MobiDB-lite"/>
    </source>
</evidence>
<dbReference type="Proteomes" id="UP001164748">
    <property type="component" value="Chromosome"/>
</dbReference>
<organism evidence="17 18">
    <name type="scientific">Salinivibrio kushneri</name>
    <dbReference type="NCBI Taxonomy" id="1908198"/>
    <lineage>
        <taxon>Bacteria</taxon>
        <taxon>Pseudomonadati</taxon>
        <taxon>Pseudomonadota</taxon>
        <taxon>Gammaproteobacteria</taxon>
        <taxon>Vibrionales</taxon>
        <taxon>Vibrionaceae</taxon>
        <taxon>Salinivibrio</taxon>
    </lineage>
</organism>
<dbReference type="InterPro" id="IPR029151">
    <property type="entry name" value="Sensor-like_sf"/>
</dbReference>
<proteinExistence type="inferred from homology"/>
<evidence type="ECO:0000256" key="13">
    <source>
        <dbReference type="SAM" id="Phobius"/>
    </source>
</evidence>
<reference evidence="17" key="1">
    <citation type="submission" date="2022-09" db="EMBL/GenBank/DDBJ databases">
        <authorList>
            <person name="Li Z.-J."/>
        </authorList>
    </citation>
    <scope>NUCLEOTIDE SEQUENCE</scope>
    <source>
        <strain evidence="17">TGB11</strain>
    </source>
</reference>
<evidence type="ECO:0000256" key="1">
    <source>
        <dbReference type="ARBA" id="ARBA00004533"/>
    </source>
</evidence>
<feature type="region of interest" description="Disordered" evidence="12">
    <location>
        <begin position="603"/>
        <end position="628"/>
    </location>
</feature>
<gene>
    <name evidence="17" type="ORF">N8M53_11700</name>
</gene>
<evidence type="ECO:0000256" key="11">
    <source>
        <dbReference type="SAM" id="Coils"/>
    </source>
</evidence>
<feature type="transmembrane region" description="Helical" evidence="13">
    <location>
        <begin position="274"/>
        <end position="296"/>
    </location>
</feature>
<feature type="chain" id="PRO_5041396820" evidence="14">
    <location>
        <begin position="26"/>
        <end position="628"/>
    </location>
</feature>
<evidence type="ECO:0000256" key="8">
    <source>
        <dbReference type="ARBA" id="ARBA00023224"/>
    </source>
</evidence>
<dbReference type="PROSITE" id="PS50111">
    <property type="entry name" value="CHEMOTAXIS_TRANSDUC_2"/>
    <property type="match status" value="1"/>
</dbReference>
<dbReference type="InterPro" id="IPR003660">
    <property type="entry name" value="HAMP_dom"/>
</dbReference>
<dbReference type="PANTHER" id="PTHR32089">
    <property type="entry name" value="METHYL-ACCEPTING CHEMOTAXIS PROTEIN MCPB"/>
    <property type="match status" value="1"/>
</dbReference>
<dbReference type="AlphaFoldDB" id="A0AA47KKB8"/>
<sequence length="628" mass="68337">MKFTIKTKILLAVALVVALVSAVQAWFSVNQLEQETQQNVTEQMRDVGLSTSNFIEEWLDIRSDMLVANVPLIATQPNVDRELLLTKRQGNFLTVYAGFADGSIAYGDKTESWPANYDPRTRPWYKQANAANELIITPPYVDANGAGMVISFAKSFNQRYEGVIAADLSVDAIVQEVLNVRLPNQGFAFLVDGNNNVVAYRDTALSTKPLTQVDDELTPAFIQQARNSDALSTITFDGDGREKLLAVTPVEGADWSLGVVQDKKLAFASVSEQIVSTLVTSVILFVIIALIAGALIHRMLAPLTQLTQAVSSLSKGSGDLTQRLDIVRKDEIGELAGHVNAFLEQLQAMIGRSVTQSVTLSDRADQCRNLAHQSSSLVGQQQGDVDQIATAIHEMSTTANEVASNAEQTARSAQEAEGSCRDGLEVVESNRDAITQLAEQVEQATDVIRELDTNSQSINQIISTIQDIAEQTNLLALNAAIEAARAGEQGRGFAVVADEVRVLSQRTHDSTEEIRNMIETLQNTTQRAVDGMTQSNDMATSSVERAASASEKLNEITRAIGDISEMAAQIASAAEEQRAVTEDINRNTQAVRDLSLEIHQKSNETGEQGEQMAQDAQEMHNDLSKFKV</sequence>
<keyword evidence="4" id="KW-0145">Chemotaxis</keyword>
<evidence type="ECO:0000256" key="3">
    <source>
        <dbReference type="ARBA" id="ARBA00022475"/>
    </source>
</evidence>
<dbReference type="GO" id="GO:0007165">
    <property type="term" value="P:signal transduction"/>
    <property type="evidence" value="ECO:0007669"/>
    <property type="project" value="UniProtKB-KW"/>
</dbReference>
<dbReference type="Pfam" id="PF00672">
    <property type="entry name" value="HAMP"/>
    <property type="match status" value="1"/>
</dbReference>
<evidence type="ECO:0000256" key="14">
    <source>
        <dbReference type="SAM" id="SignalP"/>
    </source>
</evidence>
<dbReference type="CDD" id="cd12913">
    <property type="entry name" value="PDC1_MCP_like"/>
    <property type="match status" value="1"/>
</dbReference>
<evidence type="ECO:0000313" key="17">
    <source>
        <dbReference type="EMBL" id="WBA08454.1"/>
    </source>
</evidence>
<keyword evidence="14" id="KW-0732">Signal</keyword>
<feature type="domain" description="HAMP" evidence="16">
    <location>
        <begin position="297"/>
        <end position="351"/>
    </location>
</feature>
<dbReference type="PROSITE" id="PS50885">
    <property type="entry name" value="HAMP"/>
    <property type="match status" value="1"/>
</dbReference>
<evidence type="ECO:0000256" key="10">
    <source>
        <dbReference type="PROSITE-ProRule" id="PRU00284"/>
    </source>
</evidence>
<evidence type="ECO:0000256" key="9">
    <source>
        <dbReference type="ARBA" id="ARBA00029447"/>
    </source>
</evidence>
<keyword evidence="3" id="KW-1003">Cell membrane</keyword>
<evidence type="ECO:0000256" key="4">
    <source>
        <dbReference type="ARBA" id="ARBA00022500"/>
    </source>
</evidence>
<dbReference type="Pfam" id="PF00015">
    <property type="entry name" value="MCPsignal"/>
    <property type="match status" value="1"/>
</dbReference>
<dbReference type="CDD" id="cd12912">
    <property type="entry name" value="PDC2_MCP_like"/>
    <property type="match status" value="1"/>
</dbReference>
<accession>A0AA47KKB8</accession>
<dbReference type="SMART" id="SM00283">
    <property type="entry name" value="MA"/>
    <property type="match status" value="1"/>
</dbReference>
<protein>
    <submittedName>
        <fullName evidence="17">Methyl-accepting chemotaxis protein</fullName>
    </submittedName>
</protein>
<keyword evidence="7 13" id="KW-0472">Membrane</keyword>
<comment type="similarity">
    <text evidence="9">Belongs to the methyl-accepting chemotaxis (MCP) protein family.</text>
</comment>
<evidence type="ECO:0000256" key="7">
    <source>
        <dbReference type="ARBA" id="ARBA00023136"/>
    </source>
</evidence>
<evidence type="ECO:0000256" key="5">
    <source>
        <dbReference type="ARBA" id="ARBA00022692"/>
    </source>
</evidence>
<keyword evidence="8 10" id="KW-0807">Transducer</keyword>
<comment type="subcellular location">
    <subcellularLocation>
        <location evidence="1">Cell inner membrane</location>
    </subcellularLocation>
    <subcellularLocation>
        <location evidence="2">Cell membrane</location>
        <topology evidence="2">Multi-pass membrane protein</topology>
    </subcellularLocation>
</comment>
<evidence type="ECO:0000259" key="16">
    <source>
        <dbReference type="PROSITE" id="PS50885"/>
    </source>
</evidence>
<feature type="domain" description="Methyl-accepting transducer" evidence="15">
    <location>
        <begin position="356"/>
        <end position="592"/>
    </location>
</feature>
<evidence type="ECO:0000256" key="6">
    <source>
        <dbReference type="ARBA" id="ARBA00022989"/>
    </source>
</evidence>
<dbReference type="GO" id="GO:0005886">
    <property type="term" value="C:plasma membrane"/>
    <property type="evidence" value="ECO:0007669"/>
    <property type="project" value="UniProtKB-SubCell"/>
</dbReference>
<keyword evidence="6 13" id="KW-1133">Transmembrane helix</keyword>
<keyword evidence="5 13" id="KW-0812">Transmembrane</keyword>
<dbReference type="PANTHER" id="PTHR32089:SF117">
    <property type="entry name" value="METHYL ACCEPTING SENSORY TRANSDUCER WITH CACHE_1 SMALL MOLECULE BINDING DOMAIN"/>
    <property type="match status" value="1"/>
</dbReference>
<dbReference type="SUPFAM" id="SSF58104">
    <property type="entry name" value="Methyl-accepting chemotaxis protein (MCP) signaling domain"/>
    <property type="match status" value="1"/>
</dbReference>
<feature type="compositionally biased region" description="Basic and acidic residues" evidence="12">
    <location>
        <begin position="617"/>
        <end position="628"/>
    </location>
</feature>
<dbReference type="CDD" id="cd06225">
    <property type="entry name" value="HAMP"/>
    <property type="match status" value="1"/>
</dbReference>
<dbReference type="InterPro" id="IPR004089">
    <property type="entry name" value="MCPsignal_dom"/>
</dbReference>
<keyword evidence="11" id="KW-0175">Coiled coil</keyword>
<dbReference type="SUPFAM" id="SSF103190">
    <property type="entry name" value="Sensory domain-like"/>
    <property type="match status" value="1"/>
</dbReference>
<evidence type="ECO:0000256" key="2">
    <source>
        <dbReference type="ARBA" id="ARBA00004651"/>
    </source>
</evidence>
<evidence type="ECO:0000259" key="15">
    <source>
        <dbReference type="PROSITE" id="PS50111"/>
    </source>
</evidence>
<dbReference type="SMART" id="SM00304">
    <property type="entry name" value="HAMP"/>
    <property type="match status" value="2"/>
</dbReference>
<feature type="signal peptide" evidence="14">
    <location>
        <begin position="1"/>
        <end position="25"/>
    </location>
</feature>
<dbReference type="FunFam" id="1.10.287.950:FF:000001">
    <property type="entry name" value="Methyl-accepting chemotaxis sensory transducer"/>
    <property type="match status" value="1"/>
</dbReference>
<dbReference type="CDD" id="cd11386">
    <property type="entry name" value="MCP_signal"/>
    <property type="match status" value="1"/>
</dbReference>
<dbReference type="Gene3D" id="1.10.287.950">
    <property type="entry name" value="Methyl-accepting chemotaxis protein"/>
    <property type="match status" value="1"/>
</dbReference>
<feature type="coiled-coil region" evidence="11">
    <location>
        <begin position="424"/>
        <end position="454"/>
    </location>
</feature>